<gene>
    <name evidence="6" type="ORF">D9Q81_05600</name>
</gene>
<dbReference type="PANTHER" id="PTHR43106:SF1">
    <property type="entry name" value="DEHYDROGENASE-RELATED"/>
    <property type="match status" value="1"/>
</dbReference>
<dbReference type="InterPro" id="IPR040131">
    <property type="entry name" value="MnmG_N"/>
</dbReference>
<dbReference type="Gene3D" id="3.50.50.60">
    <property type="entry name" value="FAD/NAD(P)-binding domain"/>
    <property type="match status" value="2"/>
</dbReference>
<evidence type="ECO:0000259" key="5">
    <source>
        <dbReference type="Pfam" id="PF21688"/>
    </source>
</evidence>
<sequence length="464" mass="51210">MESWDVVVVGAGPSGLFSAIEIKKIVPEAKVLVIEMGKDLEGRRCPLKSIGRCVTCQICDIVSGFGGAGTFSDGKLNLTKDVGGDLANLIGEREFWDLLDYVDDSFLKLGAPKEVYGEDQEEVERLRRKALKAGLLLVPFRIRHMGSDGGYRVLMNLRKLVDEMGIEIRFGATASRILTENGRVSGVSLSNGEEIMAKYVVLATGRVMEGWLVSEMRRLGVKVDGGKVDLGVRVEVPYEVMREYTDVLYEPKLIYYSDTFDDKVRVFCVNPRGEVVTESYWGIVTVNGVSRNDFKTENTNFAILVTTEFTAPYRDTISYALSIAKMANEIAGNQPIVQRLGDLKRGRRSTEARLSRSIVKPTLPGSTPGDLSFVLPFRYLKDILEMLRAMNEIMPGIYSDHTLLYGIEVKLYGAKIDLKPNLETRVIEGLYAGGDGAGVSRGLVQAAASGVWIGRDIARRLSHG</sequence>
<reference evidence="6 7" key="1">
    <citation type="submission" date="2018-10" db="EMBL/GenBank/DDBJ databases">
        <title>Co-occurring genomic capacity for anaerobic methane metabolism and dissimilatory sulfite reduction discovered in the Korarchaeota.</title>
        <authorList>
            <person name="Mckay L.J."/>
            <person name="Dlakic M."/>
            <person name="Fields M.W."/>
            <person name="Delmont T.O."/>
            <person name="Eren A.M."/>
            <person name="Jay Z.J."/>
            <person name="Klingelsmith K.B."/>
            <person name="Rusch D.B."/>
            <person name="Inskeep W.P."/>
        </authorList>
    </citation>
    <scope>NUCLEOTIDE SEQUENCE [LARGE SCALE GENOMIC DNA]</scope>
    <source>
        <strain evidence="6 7">WS</strain>
    </source>
</reference>
<accession>A0A3R9QYM5</accession>
<dbReference type="PANTHER" id="PTHR43106">
    <property type="entry name" value="DEHYDROGENASE-RELATED"/>
    <property type="match status" value="1"/>
</dbReference>
<dbReference type="Pfam" id="PF01134">
    <property type="entry name" value="GIDA"/>
    <property type="match status" value="1"/>
</dbReference>
<dbReference type="Pfam" id="PF21688">
    <property type="entry name" value="FAD-depend_C"/>
    <property type="match status" value="1"/>
</dbReference>
<comment type="caution">
    <text evidence="6">The sequence shown here is derived from an EMBL/GenBank/DDBJ whole genome shotgun (WGS) entry which is preliminary data.</text>
</comment>
<dbReference type="RefSeq" id="WP_125741890.1">
    <property type="nucleotide sequence ID" value="NZ_RCOR01000026.1"/>
</dbReference>
<dbReference type="SUPFAM" id="SSF51905">
    <property type="entry name" value="FAD/NAD(P)-binding domain"/>
    <property type="match status" value="1"/>
</dbReference>
<evidence type="ECO:0000256" key="3">
    <source>
        <dbReference type="ARBA" id="ARBA00022827"/>
    </source>
</evidence>
<evidence type="ECO:0000313" key="6">
    <source>
        <dbReference type="EMBL" id="RSN68643.1"/>
    </source>
</evidence>
<feature type="domain" description="MnmG N-terminal" evidence="4">
    <location>
        <begin position="412"/>
        <end position="461"/>
    </location>
</feature>
<feature type="domain" description="FAD-dependent protein C-terminal" evidence="5">
    <location>
        <begin position="260"/>
        <end position="409"/>
    </location>
</feature>
<evidence type="ECO:0000259" key="4">
    <source>
        <dbReference type="Pfam" id="PF01134"/>
    </source>
</evidence>
<evidence type="ECO:0000256" key="2">
    <source>
        <dbReference type="ARBA" id="ARBA00022630"/>
    </source>
</evidence>
<dbReference type="InterPro" id="IPR028348">
    <property type="entry name" value="FAD-binding_protein"/>
</dbReference>
<dbReference type="InterPro" id="IPR036188">
    <property type="entry name" value="FAD/NAD-bd_sf"/>
</dbReference>
<dbReference type="EMBL" id="RCOR01000026">
    <property type="protein sequence ID" value="RSN68643.1"/>
    <property type="molecule type" value="Genomic_DNA"/>
</dbReference>
<keyword evidence="3" id="KW-0274">FAD</keyword>
<dbReference type="AlphaFoldDB" id="A0A3R9QYM5"/>
<keyword evidence="2" id="KW-0285">Flavoprotein</keyword>
<dbReference type="PIRSF" id="PIRSF038984">
    <property type="entry name" value="FAD_binding_protein"/>
    <property type="match status" value="1"/>
</dbReference>
<evidence type="ECO:0000256" key="1">
    <source>
        <dbReference type="ARBA" id="ARBA00001974"/>
    </source>
</evidence>
<organism evidence="6 7">
    <name type="scientific">Candidatus Korarchaeum cryptofilum</name>
    <dbReference type="NCBI Taxonomy" id="498846"/>
    <lineage>
        <taxon>Archaea</taxon>
        <taxon>Thermoproteota</taxon>
        <taxon>Candidatus Korarchaeia</taxon>
        <taxon>Candidatus Korarchaeales</taxon>
        <taxon>Candidatus Korarchaeaceae</taxon>
        <taxon>Candidatus Korarchaeum</taxon>
    </lineage>
</organism>
<protein>
    <submittedName>
        <fullName evidence="6">FAD-dependent oxidoreductase</fullName>
    </submittedName>
</protein>
<proteinExistence type="predicted"/>
<name>A0A3R9QYM5_9CREN</name>
<dbReference type="Proteomes" id="UP000278149">
    <property type="component" value="Unassembled WGS sequence"/>
</dbReference>
<dbReference type="InterPro" id="IPR049516">
    <property type="entry name" value="FAD-depend_C"/>
</dbReference>
<evidence type="ECO:0000313" key="7">
    <source>
        <dbReference type="Proteomes" id="UP000278149"/>
    </source>
</evidence>
<comment type="cofactor">
    <cofactor evidence="1">
        <name>FAD</name>
        <dbReference type="ChEBI" id="CHEBI:57692"/>
    </cofactor>
</comment>